<dbReference type="InParanoid" id="F2U9W8"/>
<dbReference type="EMBL" id="GL832965">
    <property type="protein sequence ID" value="EGD73145.1"/>
    <property type="molecule type" value="Genomic_DNA"/>
</dbReference>
<feature type="compositionally biased region" description="Acidic residues" evidence="1">
    <location>
        <begin position="444"/>
        <end position="462"/>
    </location>
</feature>
<evidence type="ECO:0000313" key="2">
    <source>
        <dbReference type="EMBL" id="EGD73145.1"/>
    </source>
</evidence>
<evidence type="ECO:0000313" key="3">
    <source>
        <dbReference type="Proteomes" id="UP000007799"/>
    </source>
</evidence>
<organism evidence="3">
    <name type="scientific">Salpingoeca rosetta (strain ATCC 50818 / BSB-021)</name>
    <dbReference type="NCBI Taxonomy" id="946362"/>
    <lineage>
        <taxon>Eukaryota</taxon>
        <taxon>Choanoflagellata</taxon>
        <taxon>Craspedida</taxon>
        <taxon>Salpingoecidae</taxon>
        <taxon>Salpingoeca</taxon>
    </lineage>
</organism>
<feature type="compositionally biased region" description="Polar residues" evidence="1">
    <location>
        <begin position="8"/>
        <end position="20"/>
    </location>
</feature>
<feature type="compositionally biased region" description="Low complexity" evidence="1">
    <location>
        <begin position="53"/>
        <end position="65"/>
    </location>
</feature>
<feature type="compositionally biased region" description="Low complexity" evidence="1">
    <location>
        <begin position="687"/>
        <end position="699"/>
    </location>
</feature>
<feature type="compositionally biased region" description="Basic and acidic residues" evidence="1">
    <location>
        <begin position="476"/>
        <end position="486"/>
    </location>
</feature>
<sequence length="999" mass="111174">MMPRSRWLSHSPSSGFTGTASGIGGASPDDVAASIANAMNPLLPGIDTAGTPASSSLSLRSAESAQRGSQGGRFGMGSEARKHKHRDIFTFDHETVVRATWEFVLHERAAGAVDLFNMHRFVCDGLQTLQLEKLTRPQLKRWAQVFEQAALRFGDKSDPVPAHLETACDTYMDLVEKHPCLRRHYNALVCKMFHLQSIAMARVLENPDLAPVLVPPAFCKLVYERFLLHMDPVAAELVYTICRYPEYRPNGGMPYQVALSRFLDGRTLPAHDAYRVAAGFVAVLPFILYDHCSKNKAQFEQTHRNLVRRARELKGAYTHAMATARHASKELRAVGQHVLLLRTCLYVADPHAFLDVDPTWDLPACRPLPHEEFLTPITADIGDVVTTDVFHERFLDLTGGFHVSTPEHLRAKAVQPRSQGSSHIHDLITDSLLDLAAFGTDDPYSTDDDGDEDGDDDADDDDKFGSGDEGSGNRGENNDNTDHTDGDEVTIDGISPAMMRQIPPEQQRRLKMFLEAGDSNTTDEDDGSVYSDYDDDDLYWEECIRSGHDDDDDDDDDDVAADDGEARGGDGVGKVGRHELLDEEWELWMADAARRAEETRVQYYELMLAREARVAEQLHVAAQRSPQRVRRERQFSDETTKGTDSNPDSKASGDAASRRRRGGGSGGDGDDGRNNDDDDHSVHYEVSGAGKQSGSSSSSPRAPARTRNQTRATLSPDDGDDGDDGDDVGDDCDGDDADDGSGGDNDGDEMAKLKERMRGEHDIDPEKFERWCALMADAKKKNQELNNIGTQAGMSVMPYVSANYHVVAYEDEETTERYTYTGPLVPQLEKLLAKLSPHDLVTAAERARQYAAIVEDGIAVLSLICTNLELIADDKRVAMETMTEVMCRLERQLLTDTKLFHEIPPSEIDSQPPLSFNPKFSNIRTERRHINATKLCLESIAVCREITERLIAHANEALEPLRARMDVARREMLKVYDGKIDRSRQVRQVYPMRAYHHLN</sequence>
<protein>
    <submittedName>
        <fullName evidence="2">Uncharacterized protein</fullName>
    </submittedName>
</protein>
<accession>F2U9W8</accession>
<feature type="region of interest" description="Disordered" evidence="1">
    <location>
        <begin position="544"/>
        <end position="576"/>
    </location>
</feature>
<feature type="compositionally biased region" description="Acidic residues" evidence="1">
    <location>
        <begin position="549"/>
        <end position="563"/>
    </location>
</feature>
<dbReference type="Proteomes" id="UP000007799">
    <property type="component" value="Unassembled WGS sequence"/>
</dbReference>
<keyword evidence="3" id="KW-1185">Reference proteome</keyword>
<reference evidence="2" key="1">
    <citation type="submission" date="2009-08" db="EMBL/GenBank/DDBJ databases">
        <title>Annotation of Salpingoeca rosetta.</title>
        <authorList>
            <consortium name="The Broad Institute Genome Sequencing Platform"/>
            <person name="Russ C."/>
            <person name="Cuomo C."/>
            <person name="Burger G."/>
            <person name="Gray M.W."/>
            <person name="Holland P.W.H."/>
            <person name="King N."/>
            <person name="Lang F.B.F."/>
            <person name="Roger A.J."/>
            <person name="Ruiz-Trillo I."/>
            <person name="Young S.K."/>
            <person name="Zeng Q."/>
            <person name="Gargeya S."/>
            <person name="Alvarado L."/>
            <person name="Berlin A."/>
            <person name="Chapman S.B."/>
            <person name="Chen Z."/>
            <person name="Freedman E."/>
            <person name="Gellesch M."/>
            <person name="Goldberg J."/>
            <person name="Griggs A."/>
            <person name="Gujja S."/>
            <person name="Heilman E."/>
            <person name="Heiman D."/>
            <person name="Howarth C."/>
            <person name="Mehta T."/>
            <person name="Neiman D."/>
            <person name="Pearson M."/>
            <person name="Roberts A."/>
            <person name="Saif S."/>
            <person name="Shea T."/>
            <person name="Shenoy N."/>
            <person name="Sisk P."/>
            <person name="Stolte C."/>
            <person name="Sykes S."/>
            <person name="White J."/>
            <person name="Yandava C."/>
            <person name="Haas B."/>
            <person name="Nusbaum C."/>
            <person name="Birren B."/>
        </authorList>
    </citation>
    <scope>NUCLEOTIDE SEQUENCE [LARGE SCALE GENOMIC DNA]</scope>
    <source>
        <strain evidence="2">ATCC 50818</strain>
    </source>
</reference>
<dbReference type="AlphaFoldDB" id="F2U9W8"/>
<feature type="region of interest" description="Disordered" evidence="1">
    <location>
        <begin position="51"/>
        <end position="80"/>
    </location>
</feature>
<feature type="region of interest" description="Disordered" evidence="1">
    <location>
        <begin position="439"/>
        <end position="499"/>
    </location>
</feature>
<evidence type="ECO:0000256" key="1">
    <source>
        <dbReference type="SAM" id="MobiDB-lite"/>
    </source>
</evidence>
<dbReference type="KEGG" id="sre:PTSG_04858"/>
<feature type="region of interest" description="Disordered" evidence="1">
    <location>
        <begin position="1"/>
        <end position="22"/>
    </location>
</feature>
<feature type="region of interest" description="Disordered" evidence="1">
    <location>
        <begin position="619"/>
        <end position="749"/>
    </location>
</feature>
<gene>
    <name evidence="2" type="ORF">PTSG_04858</name>
</gene>
<feature type="compositionally biased region" description="Basic and acidic residues" evidence="1">
    <location>
        <begin position="632"/>
        <end position="641"/>
    </location>
</feature>
<dbReference type="GeneID" id="16074756"/>
<proteinExistence type="predicted"/>
<dbReference type="RefSeq" id="XP_004994176.1">
    <property type="nucleotide sequence ID" value="XM_004994119.1"/>
</dbReference>
<feature type="compositionally biased region" description="Acidic residues" evidence="1">
    <location>
        <begin position="717"/>
        <end position="748"/>
    </location>
</feature>
<name>F2U9W8_SALR5</name>
<feature type="compositionally biased region" description="Basic and acidic residues" evidence="1">
    <location>
        <begin position="670"/>
        <end position="683"/>
    </location>
</feature>